<comment type="caution">
    <text evidence="2">The sequence shown here is derived from an EMBL/GenBank/DDBJ whole genome shotgun (WGS) entry which is preliminary data.</text>
</comment>
<dbReference type="EMBL" id="JAHXRF010000008">
    <property type="protein sequence ID" value="MBW4865632.1"/>
    <property type="molecule type" value="Genomic_DNA"/>
</dbReference>
<reference evidence="2" key="1">
    <citation type="submission" date="2021-07" db="EMBL/GenBank/DDBJ databases">
        <title>Genomic diversity and antimicrobial resistance of Prevotella spp. isolated from chronic lung disease airways.</title>
        <authorList>
            <person name="Webb K.A."/>
            <person name="Olagoke O.S."/>
            <person name="Baird T."/>
            <person name="Neill J."/>
            <person name="Pham A."/>
            <person name="Wells T.J."/>
            <person name="Ramsay K.A."/>
            <person name="Bell S.C."/>
            <person name="Sarovich D.S."/>
            <person name="Price E.P."/>
        </authorList>
    </citation>
    <scope>NUCLEOTIDE SEQUENCE</scope>
    <source>
        <strain evidence="2">SCHI0047.S.3</strain>
    </source>
</reference>
<dbReference type="Proteomes" id="UP001196873">
    <property type="component" value="Unassembled WGS sequence"/>
</dbReference>
<proteinExistence type="predicted"/>
<evidence type="ECO:0008006" key="4">
    <source>
        <dbReference type="Google" id="ProtNLM"/>
    </source>
</evidence>
<protein>
    <recommendedName>
        <fullName evidence="4">Lipoprotein</fullName>
    </recommendedName>
</protein>
<evidence type="ECO:0000256" key="1">
    <source>
        <dbReference type="SAM" id="SignalP"/>
    </source>
</evidence>
<organism evidence="2 3">
    <name type="scientific">Segatella salivae</name>
    <dbReference type="NCBI Taxonomy" id="228604"/>
    <lineage>
        <taxon>Bacteria</taxon>
        <taxon>Pseudomonadati</taxon>
        <taxon>Bacteroidota</taxon>
        <taxon>Bacteroidia</taxon>
        <taxon>Bacteroidales</taxon>
        <taxon>Prevotellaceae</taxon>
        <taxon>Segatella</taxon>
    </lineage>
</organism>
<gene>
    <name evidence="2" type="ORF">KZY68_06320</name>
</gene>
<feature type="signal peptide" evidence="1">
    <location>
        <begin position="1"/>
        <end position="20"/>
    </location>
</feature>
<feature type="chain" id="PRO_5043834482" description="Lipoprotein" evidence="1">
    <location>
        <begin position="21"/>
        <end position="362"/>
    </location>
</feature>
<dbReference type="RefSeq" id="WP_219427736.1">
    <property type="nucleotide sequence ID" value="NZ_JAHXRD010000009.1"/>
</dbReference>
<name>A0AAW4NQB3_9BACT</name>
<evidence type="ECO:0000313" key="3">
    <source>
        <dbReference type="Proteomes" id="UP001196873"/>
    </source>
</evidence>
<sequence length="362" mass="41703">MKTFSILFAALTLLISAACSTTEKQVINAHQLLGEWESVSKKPLNMAQALTISRAEVYYDPAIGDTVMYFDSYKINHDSLRLNYQKSKNYECVIRSLNDSSLEITGLPFREKEKIQFIKSLVDTTQLHGIWLSNIKEGTLHKLVLNISEHDIAYSWREFGFISCFTPYALCDDTLKIKTENNKNQKIVIRRLNHNQLVLSAFPGMKTAPVSFTKLQSQQLDIILNTDSLRIKNPDKITFTITKEQMVEARTILENFMDTTQYRQNMQQLLVKQYGKRANNRPYSLGPSPLPFNQYYRQYIGEKEEGHIYISVNLLGIDMTNYNDKLLFKDWIRVHDGGIYFGTARIDLTNREVIAFALHGDA</sequence>
<keyword evidence="1" id="KW-0732">Signal</keyword>
<dbReference type="AlphaFoldDB" id="A0AAW4NQB3"/>
<evidence type="ECO:0000313" key="2">
    <source>
        <dbReference type="EMBL" id="MBW4865632.1"/>
    </source>
</evidence>
<dbReference type="PROSITE" id="PS51257">
    <property type="entry name" value="PROKAR_LIPOPROTEIN"/>
    <property type="match status" value="1"/>
</dbReference>
<accession>A0AAW4NQB3</accession>